<name>A0ABN2JPG2_9ACTN</name>
<dbReference type="Pfam" id="PF13822">
    <property type="entry name" value="ACC_epsilon"/>
    <property type="match status" value="1"/>
</dbReference>
<keyword evidence="2" id="KW-1185">Reference proteome</keyword>
<sequence>MTVSPRVTRAPPSYALRMAAPGTDNEPSRLRVVRGAPTDEELAAVVVALAVTSTAPAVVAPAPISRWARSARPRR</sequence>
<protein>
    <recommendedName>
        <fullName evidence="3">Acyl-CoA carboxylase subunit epsilon</fullName>
    </recommendedName>
</protein>
<dbReference type="InterPro" id="IPR032716">
    <property type="entry name" value="ACC_epsilon"/>
</dbReference>
<proteinExistence type="predicted"/>
<dbReference type="EMBL" id="BAAALS010000001">
    <property type="protein sequence ID" value="GAA1734567.1"/>
    <property type="molecule type" value="Genomic_DNA"/>
</dbReference>
<accession>A0ABN2JPG2</accession>
<gene>
    <name evidence="1" type="ORF">GCM10009681_00920</name>
</gene>
<evidence type="ECO:0008006" key="3">
    <source>
        <dbReference type="Google" id="ProtNLM"/>
    </source>
</evidence>
<organism evidence="1 2">
    <name type="scientific">Luedemannella helvata</name>
    <dbReference type="NCBI Taxonomy" id="349315"/>
    <lineage>
        <taxon>Bacteria</taxon>
        <taxon>Bacillati</taxon>
        <taxon>Actinomycetota</taxon>
        <taxon>Actinomycetes</taxon>
        <taxon>Micromonosporales</taxon>
        <taxon>Micromonosporaceae</taxon>
        <taxon>Luedemannella</taxon>
    </lineage>
</organism>
<evidence type="ECO:0000313" key="2">
    <source>
        <dbReference type="Proteomes" id="UP001500655"/>
    </source>
</evidence>
<dbReference type="Proteomes" id="UP001500655">
    <property type="component" value="Unassembled WGS sequence"/>
</dbReference>
<evidence type="ECO:0000313" key="1">
    <source>
        <dbReference type="EMBL" id="GAA1734567.1"/>
    </source>
</evidence>
<reference evidence="1 2" key="1">
    <citation type="journal article" date="2019" name="Int. J. Syst. Evol. Microbiol.">
        <title>The Global Catalogue of Microorganisms (GCM) 10K type strain sequencing project: providing services to taxonomists for standard genome sequencing and annotation.</title>
        <authorList>
            <consortium name="The Broad Institute Genomics Platform"/>
            <consortium name="The Broad Institute Genome Sequencing Center for Infectious Disease"/>
            <person name="Wu L."/>
            <person name="Ma J."/>
        </authorList>
    </citation>
    <scope>NUCLEOTIDE SEQUENCE [LARGE SCALE GENOMIC DNA]</scope>
    <source>
        <strain evidence="1 2">JCM 13249</strain>
    </source>
</reference>
<comment type="caution">
    <text evidence="1">The sequence shown here is derived from an EMBL/GenBank/DDBJ whole genome shotgun (WGS) entry which is preliminary data.</text>
</comment>